<keyword evidence="2" id="KW-1185">Reference proteome</keyword>
<reference evidence="1 2" key="1">
    <citation type="submission" date="2020-08" db="EMBL/GenBank/DDBJ databases">
        <title>Genomic Encyclopedia of Type Strains, Phase IV (KMG-V): Genome sequencing to study the core and pangenomes of soil and plant-associated prokaryotes.</title>
        <authorList>
            <person name="Whitman W."/>
        </authorList>
    </citation>
    <scope>NUCLEOTIDE SEQUENCE [LARGE SCALE GENOMIC DNA]</scope>
    <source>
        <strain evidence="1 2">SEMIA 4034</strain>
    </source>
</reference>
<dbReference type="EMBL" id="JACHBC010000022">
    <property type="protein sequence ID" value="MBB5564475.1"/>
    <property type="molecule type" value="Genomic_DNA"/>
</dbReference>
<dbReference type="Proteomes" id="UP000528824">
    <property type="component" value="Unassembled WGS sequence"/>
</dbReference>
<dbReference type="AlphaFoldDB" id="A0A7W8XKI4"/>
<accession>A0A7W8XKI4</accession>
<name>A0A7W8XKI4_9HYPH</name>
<gene>
    <name evidence="1" type="ORF">GGI59_006183</name>
</gene>
<evidence type="ECO:0000313" key="2">
    <source>
        <dbReference type="Proteomes" id="UP000528824"/>
    </source>
</evidence>
<sequence length="58" mass="6197">MFEARQKGVARLGPCIENGETQTVHRHATCSDNFVTQTAMANIAGRGVKNSQPPISIG</sequence>
<protein>
    <submittedName>
        <fullName evidence="1">Uncharacterized protein</fullName>
    </submittedName>
</protein>
<proteinExistence type="predicted"/>
<comment type="caution">
    <text evidence="1">The sequence shown here is derived from an EMBL/GenBank/DDBJ whole genome shotgun (WGS) entry which is preliminary data.</text>
</comment>
<evidence type="ECO:0000313" key="1">
    <source>
        <dbReference type="EMBL" id="MBB5564475.1"/>
    </source>
</evidence>
<organism evidence="1 2">
    <name type="scientific">Rhizobium lentis</name>
    <dbReference type="NCBI Taxonomy" id="1138194"/>
    <lineage>
        <taxon>Bacteria</taxon>
        <taxon>Pseudomonadati</taxon>
        <taxon>Pseudomonadota</taxon>
        <taxon>Alphaproteobacteria</taxon>
        <taxon>Hyphomicrobiales</taxon>
        <taxon>Rhizobiaceae</taxon>
        <taxon>Rhizobium/Agrobacterium group</taxon>
        <taxon>Rhizobium</taxon>
    </lineage>
</organism>